<comment type="caution">
    <text evidence="7">The sequence shown here is derived from an EMBL/GenBank/DDBJ whole genome shotgun (WGS) entry which is preliminary data.</text>
</comment>
<proteinExistence type="inferred from homology"/>
<dbReference type="Proteomes" id="UP000233435">
    <property type="component" value="Unassembled WGS sequence"/>
</dbReference>
<feature type="transmembrane region" description="Helical" evidence="6">
    <location>
        <begin position="74"/>
        <end position="95"/>
    </location>
</feature>
<evidence type="ECO:0000256" key="4">
    <source>
        <dbReference type="ARBA" id="ARBA00022989"/>
    </source>
</evidence>
<reference evidence="7 8" key="1">
    <citation type="submission" date="2017-12" db="EMBL/GenBank/DDBJ databases">
        <title>Confluentibacter flavum sp. nov., isolated from the saline lake.</title>
        <authorList>
            <person name="Yu L."/>
        </authorList>
    </citation>
    <scope>NUCLEOTIDE SEQUENCE [LARGE SCALE GENOMIC DNA]</scope>
    <source>
        <strain evidence="7 8">3B</strain>
    </source>
</reference>
<evidence type="ECO:0000256" key="6">
    <source>
        <dbReference type="SAM" id="Phobius"/>
    </source>
</evidence>
<feature type="transmembrane region" description="Helical" evidence="6">
    <location>
        <begin position="150"/>
        <end position="173"/>
    </location>
</feature>
<keyword evidence="8" id="KW-1185">Reference proteome</keyword>
<feature type="transmembrane region" description="Helical" evidence="6">
    <location>
        <begin position="21"/>
        <end position="38"/>
    </location>
</feature>
<protein>
    <submittedName>
        <fullName evidence="7">AI-2E family transporter</fullName>
    </submittedName>
</protein>
<dbReference type="InterPro" id="IPR002549">
    <property type="entry name" value="AI-2E-like"/>
</dbReference>
<dbReference type="OrthoDB" id="5761230at2"/>
<keyword evidence="3 6" id="KW-0812">Transmembrane</keyword>
<feature type="transmembrane region" description="Helical" evidence="6">
    <location>
        <begin position="272"/>
        <end position="294"/>
    </location>
</feature>
<evidence type="ECO:0000313" key="8">
    <source>
        <dbReference type="Proteomes" id="UP000233435"/>
    </source>
</evidence>
<gene>
    <name evidence="7" type="ORF">CSW08_00115</name>
</gene>
<evidence type="ECO:0000256" key="2">
    <source>
        <dbReference type="ARBA" id="ARBA00009773"/>
    </source>
</evidence>
<keyword evidence="4 6" id="KW-1133">Transmembrane helix</keyword>
<organism evidence="7 8">
    <name type="scientific">Confluentibacter flavum</name>
    <dbReference type="NCBI Taxonomy" id="1909700"/>
    <lineage>
        <taxon>Bacteria</taxon>
        <taxon>Pseudomonadati</taxon>
        <taxon>Bacteroidota</taxon>
        <taxon>Flavobacteriia</taxon>
        <taxon>Flavobacteriales</taxon>
        <taxon>Flavobacteriaceae</taxon>
        <taxon>Confluentibacter</taxon>
    </lineage>
</organism>
<dbReference type="EMBL" id="PJEO01000002">
    <property type="protein sequence ID" value="PKQ46982.1"/>
    <property type="molecule type" value="Genomic_DNA"/>
</dbReference>
<dbReference type="PANTHER" id="PTHR21716:SF62">
    <property type="entry name" value="TRANSPORT PROTEIN YDBI-RELATED"/>
    <property type="match status" value="1"/>
</dbReference>
<evidence type="ECO:0000256" key="1">
    <source>
        <dbReference type="ARBA" id="ARBA00004141"/>
    </source>
</evidence>
<comment type="subcellular location">
    <subcellularLocation>
        <location evidence="1">Membrane</location>
        <topology evidence="1">Multi-pass membrane protein</topology>
    </subcellularLocation>
</comment>
<dbReference type="RefSeq" id="WP_106657881.1">
    <property type="nucleotide sequence ID" value="NZ_PJEO01000002.1"/>
</dbReference>
<dbReference type="GO" id="GO:0016020">
    <property type="term" value="C:membrane"/>
    <property type="evidence" value="ECO:0007669"/>
    <property type="project" value="UniProtKB-SubCell"/>
</dbReference>
<comment type="similarity">
    <text evidence="2">Belongs to the autoinducer-2 exporter (AI-2E) (TC 2.A.86) family.</text>
</comment>
<evidence type="ECO:0000256" key="3">
    <source>
        <dbReference type="ARBA" id="ARBA00022692"/>
    </source>
</evidence>
<feature type="transmembrane region" description="Helical" evidence="6">
    <location>
        <begin position="213"/>
        <end position="238"/>
    </location>
</feature>
<feature type="transmembrane region" description="Helical" evidence="6">
    <location>
        <begin position="244"/>
        <end position="265"/>
    </location>
</feature>
<feature type="transmembrane region" description="Helical" evidence="6">
    <location>
        <begin position="44"/>
        <end position="62"/>
    </location>
</feature>
<evidence type="ECO:0000256" key="5">
    <source>
        <dbReference type="ARBA" id="ARBA00023136"/>
    </source>
</evidence>
<dbReference type="PANTHER" id="PTHR21716">
    <property type="entry name" value="TRANSMEMBRANE PROTEIN"/>
    <property type="match status" value="1"/>
</dbReference>
<dbReference type="AlphaFoldDB" id="A0A2N3HPX6"/>
<name>A0A2N3HPX6_9FLAO</name>
<evidence type="ECO:0000313" key="7">
    <source>
        <dbReference type="EMBL" id="PKQ46982.1"/>
    </source>
</evidence>
<dbReference type="Pfam" id="PF01594">
    <property type="entry name" value="AI-2E_transport"/>
    <property type="match status" value="1"/>
</dbReference>
<keyword evidence="5 6" id="KW-0472">Membrane</keyword>
<dbReference type="GO" id="GO:0055085">
    <property type="term" value="P:transmembrane transport"/>
    <property type="evidence" value="ECO:0007669"/>
    <property type="project" value="TreeGrafter"/>
</dbReference>
<accession>A0A2N3HPX6</accession>
<sequence>MQKQKDPPTTSSSNFSFQKKVWTTAAIFAFLIIMLLLINATFNVLLLILAGSLIAVFFRALSSIIQRKTKWKEGICVAISIISTLLIVAALFWLIGAKVQVQIIELMDTLPKTIDKAKAWVNESSMGQKIYDQIFSEKSIDKAQLFLPGFFQSTFGVLGDVYVVLFIGIFFTISPQTYTKGFVQIIPLQGQQKAQQVLDTLGEQLRKWLKGKLFSMLVVFILTAIGLAIIGMPLWLVLALLAGLISFIPNFGPLLALIPAVLVALMQSPQTALLVAGLYILIQFIESNFITTVIQKKLINMPPALILIAQLFMGALTGAWGLVLATPVMLIIIVLVQELYIKNRNKDPEPSPAKE</sequence>
<feature type="transmembrane region" description="Helical" evidence="6">
    <location>
        <begin position="306"/>
        <end position="336"/>
    </location>
</feature>